<feature type="domain" description="Transposase-associated" evidence="1">
    <location>
        <begin position="5"/>
        <end position="82"/>
    </location>
</feature>
<evidence type="ECO:0000313" key="2">
    <source>
        <dbReference type="EMBL" id="KAK1352507.1"/>
    </source>
</evidence>
<keyword evidence="3" id="KW-1185">Reference proteome</keyword>
<evidence type="ECO:0000259" key="1">
    <source>
        <dbReference type="Pfam" id="PF13963"/>
    </source>
</evidence>
<dbReference type="EMBL" id="JAUIZM010000016">
    <property type="protein sequence ID" value="KAK1352507.1"/>
    <property type="molecule type" value="Genomic_DNA"/>
</dbReference>
<name>A0AAD8GP94_9APIA</name>
<reference evidence="2" key="2">
    <citation type="submission" date="2023-05" db="EMBL/GenBank/DDBJ databases">
        <authorList>
            <person name="Schelkunov M.I."/>
        </authorList>
    </citation>
    <scope>NUCLEOTIDE SEQUENCE</scope>
    <source>
        <strain evidence="2">Hsosn_3</strain>
        <tissue evidence="2">Leaf</tissue>
    </source>
</reference>
<protein>
    <recommendedName>
        <fullName evidence="1">Transposase-associated domain-containing protein</fullName>
    </recommendedName>
</protein>
<proteinExistence type="predicted"/>
<organism evidence="2 3">
    <name type="scientific">Heracleum sosnowskyi</name>
    <dbReference type="NCBI Taxonomy" id="360622"/>
    <lineage>
        <taxon>Eukaryota</taxon>
        <taxon>Viridiplantae</taxon>
        <taxon>Streptophyta</taxon>
        <taxon>Embryophyta</taxon>
        <taxon>Tracheophyta</taxon>
        <taxon>Spermatophyta</taxon>
        <taxon>Magnoliopsida</taxon>
        <taxon>eudicotyledons</taxon>
        <taxon>Gunneridae</taxon>
        <taxon>Pentapetalae</taxon>
        <taxon>asterids</taxon>
        <taxon>campanulids</taxon>
        <taxon>Apiales</taxon>
        <taxon>Apiaceae</taxon>
        <taxon>Apioideae</taxon>
        <taxon>apioid superclade</taxon>
        <taxon>Tordylieae</taxon>
        <taxon>Tordyliinae</taxon>
        <taxon>Heracleum</taxon>
    </lineage>
</organism>
<evidence type="ECO:0000313" key="3">
    <source>
        <dbReference type="Proteomes" id="UP001237642"/>
    </source>
</evidence>
<dbReference type="AlphaFoldDB" id="A0AAD8GP94"/>
<gene>
    <name evidence="2" type="ORF">POM88_053204</name>
</gene>
<reference evidence="2" key="1">
    <citation type="submission" date="2023-02" db="EMBL/GenBank/DDBJ databases">
        <title>Genome of toxic invasive species Heracleum sosnowskyi carries increased number of genes despite the absence of recent whole-genome duplications.</title>
        <authorList>
            <person name="Schelkunov M."/>
            <person name="Shtratnikova V."/>
            <person name="Makarenko M."/>
            <person name="Klepikova A."/>
            <person name="Omelchenko D."/>
            <person name="Novikova G."/>
            <person name="Obukhova E."/>
            <person name="Bogdanov V."/>
            <person name="Penin A."/>
            <person name="Logacheva M."/>
        </authorList>
    </citation>
    <scope>NUCLEOTIDE SEQUENCE</scope>
    <source>
        <strain evidence="2">Hsosn_3</strain>
        <tissue evidence="2">Leaf</tissue>
    </source>
</reference>
<dbReference type="Pfam" id="PF13963">
    <property type="entry name" value="Transpos_assoc"/>
    <property type="match status" value="1"/>
</dbReference>
<dbReference type="InterPro" id="IPR029480">
    <property type="entry name" value="Transpos_assoc"/>
</dbReference>
<sequence>MSTDRSWMKRRFDGRGGITDEYKRGVDNFIEFAQQTKDKHGLIGCPCTKCKNLAWITEDEVKFHLYQNGIIEAYTIWYDHGEKVERHGHYASGSSQNPNVNEDEDMHDIESVKVTLDM</sequence>
<dbReference type="Proteomes" id="UP001237642">
    <property type="component" value="Unassembled WGS sequence"/>
</dbReference>
<comment type="caution">
    <text evidence="2">The sequence shown here is derived from an EMBL/GenBank/DDBJ whole genome shotgun (WGS) entry which is preliminary data.</text>
</comment>
<accession>A0AAD8GP94</accession>